<keyword evidence="2" id="KW-0067">ATP-binding</keyword>
<keyword evidence="3" id="KW-1185">Reference proteome</keyword>
<evidence type="ECO:0000313" key="3">
    <source>
        <dbReference type="Proteomes" id="UP000247978"/>
    </source>
</evidence>
<gene>
    <name evidence="2" type="ORF">DFR56_12421</name>
</gene>
<dbReference type="OrthoDB" id="3182597at2"/>
<feature type="transmembrane region" description="Helical" evidence="1">
    <location>
        <begin position="318"/>
        <end position="341"/>
    </location>
</feature>
<name>A0A2V3VGI8_9BACI</name>
<dbReference type="GO" id="GO:0004386">
    <property type="term" value="F:helicase activity"/>
    <property type="evidence" value="ECO:0007669"/>
    <property type="project" value="UniProtKB-KW"/>
</dbReference>
<dbReference type="RefSeq" id="WP_110397485.1">
    <property type="nucleotide sequence ID" value="NZ_JADIJL010000005.1"/>
</dbReference>
<dbReference type="Proteomes" id="UP000247978">
    <property type="component" value="Unassembled WGS sequence"/>
</dbReference>
<organism evidence="2 3">
    <name type="scientific">Pseudogracilibacillus auburnensis</name>
    <dbReference type="NCBI Taxonomy" id="1494959"/>
    <lineage>
        <taxon>Bacteria</taxon>
        <taxon>Bacillati</taxon>
        <taxon>Bacillota</taxon>
        <taxon>Bacilli</taxon>
        <taxon>Bacillales</taxon>
        <taxon>Bacillaceae</taxon>
        <taxon>Pseudogracilibacillus</taxon>
    </lineage>
</organism>
<dbReference type="Gene3D" id="2.20.28.30">
    <property type="entry name" value="RNA polymerase ii, chain L"/>
    <property type="match status" value="1"/>
</dbReference>
<keyword evidence="1" id="KW-0472">Membrane</keyword>
<comment type="caution">
    <text evidence="2">The sequence shown here is derived from an EMBL/GenBank/DDBJ whole genome shotgun (WGS) entry which is preliminary data.</text>
</comment>
<sequence length="342" mass="38846">MLIHYKCPNCGDDMAFDSESGALSCSSCGRQDNIEQFSDDYIKNVFTEEDAKEYHCENCGAVVITDNDTTATSCSFCGAGVVLGDRLTGKLAPGKVIPFTISKDQARAAFKKWCKNGRLTPKGFMTADRIKNITGMYVPFWIYDLNSKVKYEGAGKKVRTYTRGDYIYTETKHYDVYRDIDLYHVRVPVDASEKMNDEIMDKLEPYHYNDLKTFKTPYLAGYLAEKYNYDDNELFPRVKSKISSFVDSYVRSTITGYSSVTKKHEQINTNNLNSTYVLFPVWMVYYDYDRQEHTFAMNGQTGKIVGKPPISPKKVATWFGGIAASSFIIIKLLAFIVSGVIW</sequence>
<keyword evidence="1" id="KW-1133">Transmembrane helix</keyword>
<proteinExistence type="predicted"/>
<accession>A0A2V3VGI8</accession>
<dbReference type="AlphaFoldDB" id="A0A2V3VGI8"/>
<evidence type="ECO:0000256" key="1">
    <source>
        <dbReference type="SAM" id="Phobius"/>
    </source>
</evidence>
<dbReference type="PANTHER" id="PTHR37826">
    <property type="entry name" value="FLOTILLIN BAND_7_5 DOMAIN PROTEIN"/>
    <property type="match status" value="1"/>
</dbReference>
<dbReference type="EMBL" id="QJJQ01000024">
    <property type="protein sequence ID" value="PXW80913.1"/>
    <property type="molecule type" value="Genomic_DNA"/>
</dbReference>
<evidence type="ECO:0000313" key="2">
    <source>
        <dbReference type="EMBL" id="PXW80913.1"/>
    </source>
</evidence>
<protein>
    <submittedName>
        <fullName evidence="2">Replication restart DNA helicase PriA</fullName>
    </submittedName>
</protein>
<keyword evidence="2" id="KW-0347">Helicase</keyword>
<keyword evidence="2" id="KW-0378">Hydrolase</keyword>
<dbReference type="PANTHER" id="PTHR37826:SF3">
    <property type="entry name" value="J DOMAIN-CONTAINING PROTEIN"/>
    <property type="match status" value="1"/>
</dbReference>
<reference evidence="2 3" key="1">
    <citation type="submission" date="2018-05" db="EMBL/GenBank/DDBJ databases">
        <title>Genomic Encyclopedia of Type Strains, Phase IV (KMG-IV): sequencing the most valuable type-strain genomes for metagenomic binning, comparative biology and taxonomic classification.</title>
        <authorList>
            <person name="Goeker M."/>
        </authorList>
    </citation>
    <scope>NUCLEOTIDE SEQUENCE [LARGE SCALE GENOMIC DNA]</scope>
    <source>
        <strain evidence="2 3">DSM 28556</strain>
    </source>
</reference>
<keyword evidence="2" id="KW-0547">Nucleotide-binding</keyword>
<keyword evidence="1" id="KW-0812">Transmembrane</keyword>